<feature type="signal peptide" evidence="1">
    <location>
        <begin position="1"/>
        <end position="34"/>
    </location>
</feature>
<dbReference type="Proteomes" id="UP000798808">
    <property type="component" value="Unassembled WGS sequence"/>
</dbReference>
<gene>
    <name evidence="3" type="ORF">E1163_26315</name>
</gene>
<evidence type="ECO:0000256" key="1">
    <source>
        <dbReference type="SAM" id="SignalP"/>
    </source>
</evidence>
<organism evidence="3 4">
    <name type="scientific">Fulvivirga kasyanovii</name>
    <dbReference type="NCBI Taxonomy" id="396812"/>
    <lineage>
        <taxon>Bacteria</taxon>
        <taxon>Pseudomonadati</taxon>
        <taxon>Bacteroidota</taxon>
        <taxon>Cytophagia</taxon>
        <taxon>Cytophagales</taxon>
        <taxon>Fulvivirgaceae</taxon>
        <taxon>Fulvivirga</taxon>
    </lineage>
</organism>
<evidence type="ECO:0000313" key="4">
    <source>
        <dbReference type="Proteomes" id="UP000798808"/>
    </source>
</evidence>
<keyword evidence="4" id="KW-1185">Reference proteome</keyword>
<keyword evidence="1" id="KW-0732">Signal</keyword>
<reference evidence="3 4" key="1">
    <citation type="submission" date="2019-02" db="EMBL/GenBank/DDBJ databases">
        <authorList>
            <person name="Goldberg S.R."/>
            <person name="Haltli B.A."/>
            <person name="Correa H."/>
            <person name="Russell K.G."/>
        </authorList>
    </citation>
    <scope>NUCLEOTIDE SEQUENCE [LARGE SCALE GENOMIC DNA]</scope>
    <source>
        <strain evidence="3 4">JCM 16186</strain>
    </source>
</reference>
<accession>A0ABW9RW83</accession>
<dbReference type="InterPro" id="IPR011250">
    <property type="entry name" value="OMP/PagP_B-barrel"/>
</dbReference>
<dbReference type="Gene3D" id="2.40.160.20">
    <property type="match status" value="1"/>
</dbReference>
<dbReference type="InterPro" id="IPR025665">
    <property type="entry name" value="Beta-barrel_OMP_2"/>
</dbReference>
<dbReference type="EMBL" id="SMLW01000665">
    <property type="protein sequence ID" value="MTI28499.1"/>
    <property type="molecule type" value="Genomic_DNA"/>
</dbReference>
<sequence length="359" mass="40164">MKGLVKTSHPTSKRMIKILPLAVFLCLASLYTTAQTVCTQTLRQARTVYDEGRIHELPALLESCLKNGFTDDEKTEAYRLLVLAYLYLDEAEKADEAMLALLRHNNQFQINPQADPAEFINLYNSFRTKPIFSYGIKGGGNISLVNVLSNYGVHDQRTTMGEYTPAPGYVVGGMIEVIVRKNLTLSGELTLAGYNLDYSNSFSNVDSVNRFIESQEITETQTWLSVPITVQYQFAGGKFNPYVLLGGSANYLFSSSFKGETQTSIENFEGATVDLTDQRNKINFSAIAGAGIKIKVGKNHFVAEARFNYGILNQVKEENRLSNQELIFDYGYVDDDFKLNSFSVSLGYLLPKYNPKKLN</sequence>
<feature type="domain" description="Outer membrane protein beta-barrel" evidence="2">
    <location>
        <begin position="132"/>
        <end position="312"/>
    </location>
</feature>
<proteinExistence type="predicted"/>
<name>A0ABW9RW83_9BACT</name>
<dbReference type="SUPFAM" id="SSF56925">
    <property type="entry name" value="OMPA-like"/>
    <property type="match status" value="1"/>
</dbReference>
<evidence type="ECO:0000313" key="3">
    <source>
        <dbReference type="EMBL" id="MTI28499.1"/>
    </source>
</evidence>
<dbReference type="Pfam" id="PF13568">
    <property type="entry name" value="OMP_b-brl_2"/>
    <property type="match status" value="1"/>
</dbReference>
<evidence type="ECO:0000259" key="2">
    <source>
        <dbReference type="Pfam" id="PF13568"/>
    </source>
</evidence>
<protein>
    <submittedName>
        <fullName evidence="3">PorT family protein</fullName>
    </submittedName>
</protein>
<comment type="caution">
    <text evidence="3">The sequence shown here is derived from an EMBL/GenBank/DDBJ whole genome shotgun (WGS) entry which is preliminary data.</text>
</comment>
<feature type="chain" id="PRO_5047189423" evidence="1">
    <location>
        <begin position="35"/>
        <end position="359"/>
    </location>
</feature>